<dbReference type="AlphaFoldDB" id="A0A6A5HC68"/>
<feature type="compositionally biased region" description="Polar residues" evidence="2">
    <location>
        <begin position="539"/>
        <end position="552"/>
    </location>
</feature>
<dbReference type="RefSeq" id="XP_053588542.1">
    <property type="nucleotide sequence ID" value="XM_053724348.1"/>
</dbReference>
<dbReference type="PANTHER" id="PTHR21447">
    <property type="entry name" value="RING-TYPE DOMAIN-CONTAINING PROTEIN-RELATED"/>
    <property type="match status" value="1"/>
</dbReference>
<protein>
    <recommendedName>
        <fullName evidence="3">DUF7809 domain-containing protein</fullName>
    </recommendedName>
</protein>
<dbReference type="PANTHER" id="PTHR21447:SF13">
    <property type="entry name" value="RING-TYPE DOMAIN-CONTAINING PROTEIN"/>
    <property type="match status" value="1"/>
</dbReference>
<proteinExistence type="predicted"/>
<name>A0A6A5HC68_CAERE</name>
<organism evidence="4 5">
    <name type="scientific">Caenorhabditis remanei</name>
    <name type="common">Caenorhabditis vulgaris</name>
    <dbReference type="NCBI Taxonomy" id="31234"/>
    <lineage>
        <taxon>Eukaryota</taxon>
        <taxon>Metazoa</taxon>
        <taxon>Ecdysozoa</taxon>
        <taxon>Nematoda</taxon>
        <taxon>Chromadorea</taxon>
        <taxon>Rhabditida</taxon>
        <taxon>Rhabditina</taxon>
        <taxon>Rhabditomorpha</taxon>
        <taxon>Rhabditoidea</taxon>
        <taxon>Rhabditidae</taxon>
        <taxon>Peloderinae</taxon>
        <taxon>Caenorhabditis</taxon>
    </lineage>
</organism>
<dbReference type="Pfam" id="PF25100">
    <property type="entry name" value="DUF7809"/>
    <property type="match status" value="1"/>
</dbReference>
<evidence type="ECO:0000313" key="4">
    <source>
        <dbReference type="EMBL" id="KAF1763993.1"/>
    </source>
</evidence>
<dbReference type="GeneID" id="78773755"/>
<gene>
    <name evidence="4" type="ORF">GCK72_003939</name>
</gene>
<dbReference type="KEGG" id="crq:GCK72_003939"/>
<feature type="region of interest" description="Disordered" evidence="2">
    <location>
        <begin position="518"/>
        <end position="558"/>
    </location>
</feature>
<evidence type="ECO:0000259" key="3">
    <source>
        <dbReference type="Pfam" id="PF25100"/>
    </source>
</evidence>
<feature type="domain" description="DUF7809" evidence="3">
    <location>
        <begin position="99"/>
        <end position="234"/>
    </location>
</feature>
<accession>A0A6A5HC68</accession>
<evidence type="ECO:0000313" key="5">
    <source>
        <dbReference type="Proteomes" id="UP000483820"/>
    </source>
</evidence>
<sequence length="671" mass="78164">MAQFLKCPDNVLFSKVVYSRVYFYILPELRPFLHDLESYELPELVYDDGEAVIQKILDKSNNKLRMYGTAKEIAENIKIFRNFTGSFRFFDDHAYAFNKTTSFHLMLAKILKSKILSTNGPVEFVKFDEKMFDEIEKEMREVDAKSHQQASARRNNLEKFFLNKNYAAIVSKLRELNPTVWDDGMANSLLRRLQSLSDTEIETKKEIVFGALIDSYIMKCIEQIVENQAPLFMSTPDTSPITVRLFEDGEKRYVMEAELYYAFNRLSTGSERFETGSDGFVHKGMSFEEVKSEFGDRIQKIEFIRTPILRSKHRAVPFRPHFPRQFVIPTVDYFFEFLRNLILGVKLFQKYQSPDWKNFAPIFQKVEHFFYSDQKHQYFLRFNATLDISQSINELKKYEVLPVKEVRNVKKNGFTVQNLKEELKYLGLTNTFSEIQDHAEDVYEGIDKVKKERYLRTCDLFDAVESCQLICVLNRVPNLKMFLHNQKGCGRVLGYKCEHCEKEKKATVALETMEISQQPVEVQKTSEHQNPAKKRKIETSNSSTPSQHSQPALSAPQICDKCSESSKSLENAENELKMSQDQQKKMVKELSDLKKENKKIVESEAKKIEKLSKEKDEEILKASKKIEELEKANLKLTAENQANERMIEKLLDRISYSSTNNQKTTEILPGI</sequence>
<evidence type="ECO:0000256" key="1">
    <source>
        <dbReference type="SAM" id="Coils"/>
    </source>
</evidence>
<dbReference type="EMBL" id="WUAV01000002">
    <property type="protein sequence ID" value="KAF1763993.1"/>
    <property type="molecule type" value="Genomic_DNA"/>
</dbReference>
<dbReference type="Proteomes" id="UP000483820">
    <property type="component" value="Chromosome II"/>
</dbReference>
<dbReference type="InterPro" id="IPR056711">
    <property type="entry name" value="DUF7809"/>
</dbReference>
<comment type="caution">
    <text evidence="4">The sequence shown here is derived from an EMBL/GenBank/DDBJ whole genome shotgun (WGS) entry which is preliminary data.</text>
</comment>
<feature type="coiled-coil region" evidence="1">
    <location>
        <begin position="562"/>
        <end position="653"/>
    </location>
</feature>
<dbReference type="GO" id="GO:0045087">
    <property type="term" value="P:innate immune response"/>
    <property type="evidence" value="ECO:0007669"/>
    <property type="project" value="TreeGrafter"/>
</dbReference>
<evidence type="ECO:0000256" key="2">
    <source>
        <dbReference type="SAM" id="MobiDB-lite"/>
    </source>
</evidence>
<reference evidence="4 5" key="1">
    <citation type="submission" date="2019-12" db="EMBL/GenBank/DDBJ databases">
        <title>Chromosome-level assembly of the Caenorhabditis remanei genome.</title>
        <authorList>
            <person name="Teterina A.A."/>
            <person name="Willis J.H."/>
            <person name="Phillips P.C."/>
        </authorList>
    </citation>
    <scope>NUCLEOTIDE SEQUENCE [LARGE SCALE GENOMIC DNA]</scope>
    <source>
        <strain evidence="4 5">PX506</strain>
        <tissue evidence="4">Whole organism</tissue>
    </source>
</reference>
<dbReference type="GO" id="GO:0045121">
    <property type="term" value="C:membrane raft"/>
    <property type="evidence" value="ECO:0007669"/>
    <property type="project" value="TreeGrafter"/>
</dbReference>
<keyword evidence="1" id="KW-0175">Coiled coil</keyword>
<dbReference type="CTD" id="78773755"/>